<name>A0ABZ2KN52_9BACT</name>
<organism evidence="1 2">
    <name type="scientific">Pendulispora brunnea</name>
    <dbReference type="NCBI Taxonomy" id="2905690"/>
    <lineage>
        <taxon>Bacteria</taxon>
        <taxon>Pseudomonadati</taxon>
        <taxon>Myxococcota</taxon>
        <taxon>Myxococcia</taxon>
        <taxon>Myxococcales</taxon>
        <taxon>Sorangiineae</taxon>
        <taxon>Pendulisporaceae</taxon>
        <taxon>Pendulispora</taxon>
    </lineage>
</organism>
<keyword evidence="2" id="KW-1185">Reference proteome</keyword>
<gene>
    <name evidence="1" type="ORF">LZC95_20105</name>
</gene>
<evidence type="ECO:0000313" key="1">
    <source>
        <dbReference type="EMBL" id="WXA99112.1"/>
    </source>
</evidence>
<evidence type="ECO:0000313" key="2">
    <source>
        <dbReference type="Proteomes" id="UP001379533"/>
    </source>
</evidence>
<reference evidence="1 2" key="1">
    <citation type="submission" date="2021-12" db="EMBL/GenBank/DDBJ databases">
        <title>Discovery of the Pendulisporaceae a myxobacterial family with distinct sporulation behavior and unique specialized metabolism.</title>
        <authorList>
            <person name="Garcia R."/>
            <person name="Popoff A."/>
            <person name="Bader C.D."/>
            <person name="Loehr J."/>
            <person name="Walesch S."/>
            <person name="Walt C."/>
            <person name="Boldt J."/>
            <person name="Bunk B."/>
            <person name="Haeckl F.J.F.P.J."/>
            <person name="Gunesch A.P."/>
            <person name="Birkelbach J."/>
            <person name="Nuebel U."/>
            <person name="Pietschmann T."/>
            <person name="Bach T."/>
            <person name="Mueller R."/>
        </authorList>
    </citation>
    <scope>NUCLEOTIDE SEQUENCE [LARGE SCALE GENOMIC DNA]</scope>
    <source>
        <strain evidence="1 2">MSr12523</strain>
    </source>
</reference>
<dbReference type="Proteomes" id="UP001379533">
    <property type="component" value="Chromosome"/>
</dbReference>
<dbReference type="EMBL" id="CP089982">
    <property type="protein sequence ID" value="WXA99112.1"/>
    <property type="molecule type" value="Genomic_DNA"/>
</dbReference>
<protein>
    <submittedName>
        <fullName evidence="1">Uncharacterized protein</fullName>
    </submittedName>
</protein>
<proteinExistence type="predicted"/>
<sequence>MSDDAKSNAVTATVGPQYPDWLTETKEMGEKPFRKETVKLYGFNFLGRPFASGVNDELLQRLLVVQKKMYDLAKVELEKPDKDLTQEEFTAWVWLGQNPVWLDKGAIEAHVGFRNGDGFHASGSAVDINLLFNPYIALRKGDQYGGEGHTIPDSLKFRKMRELDQKKELPADDNDLRALLVAKKQVAKALEAQASRDILTRLVWKPGVDVYDRAYSLYYGTPADVKDDPKGTAIEDTVKRFQRVHFALMLYFGYVFQRTKQRTFDEFSALFLASYDGNNGIHPEASGPGGKGLLSEAMAGDQDGTLHAMYDQIVRDRDNIRLVTVVGKVTITDDGKDGIATLPGGTQRDPTRGIMNLRGELIVELVQTAKLRWGGVMFGAVGTYGSGDMMHFDLGTHLGK</sequence>
<accession>A0ABZ2KN52</accession>
<dbReference type="RefSeq" id="WP_394849744.1">
    <property type="nucleotide sequence ID" value="NZ_CP089982.1"/>
</dbReference>